<proteinExistence type="predicted"/>
<feature type="domain" description="Schlafen AlbA-2" evidence="2">
    <location>
        <begin position="13"/>
        <end position="145"/>
    </location>
</feature>
<dbReference type="InterPro" id="IPR011990">
    <property type="entry name" value="TPR-like_helical_dom_sf"/>
</dbReference>
<dbReference type="EMBL" id="CAUDKO010000002">
    <property type="protein sequence ID" value="CAJ0857299.1"/>
    <property type="molecule type" value="Genomic_DNA"/>
</dbReference>
<feature type="region of interest" description="Disordered" evidence="1">
    <location>
        <begin position="641"/>
        <end position="673"/>
    </location>
</feature>
<sequence length="673" mass="76200">MNLIDLKELATRESERVEWKENVADIPDLVRTACAFANDYSNLGGGYIVCGAAEKKDEHGFQSVDLVGLTSSRLREIEGQLMAHCREKIDPPVTPVVREERIDGAEDRRVLIFVIPSTGHAHSYRSDGKDSSRYWVRIGRETREARDALLRELLVSKGQLPPWDRRAARDADKEEIDLVALRDTFQRMGLWDPQRSIEDFLSSKEAVSPFVPPLLTPDEGRGERPRNFSLLLFGRNILKYIPGAHIVFSVYRGKDRSEPTAERYEMIGNVVDQTRKVIEQLNAEAYVAYDKESAVPNQSKYPIRALQEAVVNAIVHRDYEVDQPVRVTVFSDRVEIASPGALPRAIDEERFRSGRAAPFWQNQALAYFFSKLQFAQAEGQGIPTIIRTMHEEGCPPPSFVIEPGRVTCVLPAHPRHAILRELKAIENKIIIGRNDEAMNQLEALLDADPSNFRALELFSQASIAEGSSRRFLVFIKKHLETIKNTSNASTLLTISEALIALDGDSDAHKVAELLNSIAGSRSLEANEVRRAAINLRKLKDDDKAIDLIERMFQKEPSLRRDAMLLQLCGKAKIDLAKKCIEKARDRDAPKNLKSRAWDLCRDYLSQAERDFHAAMEFASGTEREYLERDLEFLNYMQQVSKKPVQPASNRPDGRSVEQRLASRFKVKNAGRNK</sequence>
<dbReference type="Gene3D" id="3.30.565.60">
    <property type="match status" value="1"/>
</dbReference>
<dbReference type="Proteomes" id="UP001190491">
    <property type="component" value="Unassembled WGS sequence"/>
</dbReference>
<reference evidence="3" key="1">
    <citation type="submission" date="2023-07" db="EMBL/GenBank/DDBJ databases">
        <authorList>
            <person name="Peeters C."/>
        </authorList>
    </citation>
    <scope>NUCLEOTIDE SEQUENCE</scope>
    <source>
        <strain evidence="3">R-77567</strain>
    </source>
</reference>
<protein>
    <recommendedName>
        <fullName evidence="2">Schlafen AlbA-2 domain-containing protein</fullName>
    </recommendedName>
</protein>
<dbReference type="Pfam" id="PF13749">
    <property type="entry name" value="HATPase_c_4"/>
    <property type="match status" value="1"/>
</dbReference>
<dbReference type="InterPro" id="IPR007421">
    <property type="entry name" value="Schlafen_AlbA_2_dom"/>
</dbReference>
<dbReference type="RefSeq" id="WP_206273960.1">
    <property type="nucleotide sequence ID" value="NZ_CAUDKO010000002.1"/>
</dbReference>
<dbReference type="InterPro" id="IPR038475">
    <property type="entry name" value="RecG_C_sf"/>
</dbReference>
<dbReference type="AlphaFoldDB" id="A0AAD2BVH3"/>
<feature type="compositionally biased region" description="Basic residues" evidence="1">
    <location>
        <begin position="662"/>
        <end position="673"/>
    </location>
</feature>
<evidence type="ECO:0000259" key="2">
    <source>
        <dbReference type="Pfam" id="PF04326"/>
    </source>
</evidence>
<name>A0AAD2BVH3_9RALS</name>
<organism evidence="3 4">
    <name type="scientific">Ralstonia flatus</name>
    <dbReference type="NCBI Taxonomy" id="3058601"/>
    <lineage>
        <taxon>Bacteria</taxon>
        <taxon>Pseudomonadati</taxon>
        <taxon>Pseudomonadota</taxon>
        <taxon>Betaproteobacteria</taxon>
        <taxon>Burkholderiales</taxon>
        <taxon>Burkholderiaceae</taxon>
        <taxon>Ralstonia</taxon>
    </lineage>
</organism>
<dbReference type="PANTHER" id="PTHR30595:SF6">
    <property type="entry name" value="SCHLAFEN ALBA-2 DOMAIN-CONTAINING PROTEIN"/>
    <property type="match status" value="1"/>
</dbReference>
<dbReference type="PANTHER" id="PTHR30595">
    <property type="entry name" value="GLPR-RELATED TRANSCRIPTIONAL REPRESSOR"/>
    <property type="match status" value="1"/>
</dbReference>
<dbReference type="Pfam" id="PF04326">
    <property type="entry name" value="SLFN_AlbA_2"/>
    <property type="match status" value="1"/>
</dbReference>
<accession>A0AAD2BVH3</accession>
<dbReference type="Gene3D" id="3.30.950.30">
    <property type="entry name" value="Schlafen, AAA domain"/>
    <property type="match status" value="1"/>
</dbReference>
<comment type="caution">
    <text evidence="3">The sequence shown here is derived from an EMBL/GenBank/DDBJ whole genome shotgun (WGS) entry which is preliminary data.</text>
</comment>
<dbReference type="InterPro" id="IPR038461">
    <property type="entry name" value="Schlafen_AlbA_2_dom_sf"/>
</dbReference>
<dbReference type="SUPFAM" id="SSF48452">
    <property type="entry name" value="TPR-like"/>
    <property type="match status" value="1"/>
</dbReference>
<gene>
    <name evidence="3" type="ORF">R77567_01171</name>
</gene>
<evidence type="ECO:0000256" key="1">
    <source>
        <dbReference type="SAM" id="MobiDB-lite"/>
    </source>
</evidence>
<evidence type="ECO:0000313" key="4">
    <source>
        <dbReference type="Proteomes" id="UP001190491"/>
    </source>
</evidence>
<evidence type="ECO:0000313" key="3">
    <source>
        <dbReference type="EMBL" id="CAJ0857299.1"/>
    </source>
</evidence>